<name>A0A1I8F0N0_WUCBA</name>
<feature type="chain" id="PRO_5009318490" description="Secreted protein" evidence="1">
    <location>
        <begin position="25"/>
        <end position="74"/>
    </location>
</feature>
<reference evidence="2" key="1">
    <citation type="submission" date="2016-11" db="UniProtKB">
        <authorList>
            <consortium name="WormBaseParasite"/>
        </authorList>
    </citation>
    <scope>IDENTIFICATION</scope>
    <source>
        <strain evidence="2">pt0022</strain>
    </source>
</reference>
<keyword evidence="1" id="KW-0732">Signal</keyword>
<dbReference type="WBParaSite" id="maker-PairedContig_792-snap-gene-0.16-mRNA-1">
    <property type="protein sequence ID" value="maker-PairedContig_792-snap-gene-0.16-mRNA-1"/>
    <property type="gene ID" value="maker-PairedContig_792-snap-gene-0.16"/>
</dbReference>
<evidence type="ECO:0008006" key="3">
    <source>
        <dbReference type="Google" id="ProtNLM"/>
    </source>
</evidence>
<dbReference type="AlphaFoldDB" id="A0A1I8F0N0"/>
<sequence length="74" mass="8500">MRYEIMKMAPLIWMLSFLPHLSLVDFSSTVQQQQESSHKNRTFIISDSQHCSVSATLSLGRPKKLFISKNVTDD</sequence>
<evidence type="ECO:0000256" key="1">
    <source>
        <dbReference type="SAM" id="SignalP"/>
    </source>
</evidence>
<protein>
    <recommendedName>
        <fullName evidence="3">Secreted protein</fullName>
    </recommendedName>
</protein>
<organism evidence="2">
    <name type="scientific">Wuchereria bancrofti</name>
    <dbReference type="NCBI Taxonomy" id="6293"/>
    <lineage>
        <taxon>Eukaryota</taxon>
        <taxon>Metazoa</taxon>
        <taxon>Ecdysozoa</taxon>
        <taxon>Nematoda</taxon>
        <taxon>Chromadorea</taxon>
        <taxon>Rhabditida</taxon>
        <taxon>Spirurina</taxon>
        <taxon>Spiruromorpha</taxon>
        <taxon>Filarioidea</taxon>
        <taxon>Onchocercidae</taxon>
        <taxon>Wuchereria</taxon>
    </lineage>
</organism>
<evidence type="ECO:0000313" key="2">
    <source>
        <dbReference type="WBParaSite" id="maker-PairedContig_792-snap-gene-0.16-mRNA-1"/>
    </source>
</evidence>
<feature type="signal peptide" evidence="1">
    <location>
        <begin position="1"/>
        <end position="24"/>
    </location>
</feature>
<proteinExistence type="predicted"/>
<accession>A0A1I8F0N0</accession>